<gene>
    <name evidence="1" type="ORF">ACFSUE_02425</name>
</gene>
<evidence type="ECO:0000313" key="2">
    <source>
        <dbReference type="Proteomes" id="UP001597399"/>
    </source>
</evidence>
<dbReference type="EMBL" id="JBHUMQ010000003">
    <property type="protein sequence ID" value="MFD2692501.1"/>
    <property type="molecule type" value="Genomic_DNA"/>
</dbReference>
<dbReference type="RefSeq" id="WP_253059689.1">
    <property type="nucleotide sequence ID" value="NZ_JAMXWM010000004.1"/>
</dbReference>
<name>A0ABW5RYI5_9BACL</name>
<proteinExistence type="predicted"/>
<keyword evidence="2" id="KW-1185">Reference proteome</keyword>
<reference evidence="2" key="1">
    <citation type="journal article" date="2019" name="Int. J. Syst. Evol. Microbiol.">
        <title>The Global Catalogue of Microorganisms (GCM) 10K type strain sequencing project: providing services to taxonomists for standard genome sequencing and annotation.</title>
        <authorList>
            <consortium name="The Broad Institute Genomics Platform"/>
            <consortium name="The Broad Institute Genome Sequencing Center for Infectious Disease"/>
            <person name="Wu L."/>
            <person name="Ma J."/>
        </authorList>
    </citation>
    <scope>NUCLEOTIDE SEQUENCE [LARGE SCALE GENOMIC DNA]</scope>
    <source>
        <strain evidence="2">TISTR 2466</strain>
    </source>
</reference>
<evidence type="ECO:0000313" key="1">
    <source>
        <dbReference type="EMBL" id="MFD2692501.1"/>
    </source>
</evidence>
<sequence>MPFDYVNFRIYEIDYHKFFNEIKSKKILLDNKLQEIYLRRWVGKLRKHDEILKKQFSTKSLVEDYISKVQNEREIFQLPTNWGINKVLIHFRVSIANQLVKNYYPQSQMIPITEFQGGNQSIYWTKVTGDTKKYAGSNNPIIVVPYFSNGYHYLVIDGNHRITYKLKHNTQKIATLFISEYTVIEEHLFSSSFDELFYIFNNELVRFASASIERNYSAEQLFNKSYLSGKGFQFS</sequence>
<dbReference type="SUPFAM" id="SSF110849">
    <property type="entry name" value="ParB/Sulfiredoxin"/>
    <property type="match status" value="1"/>
</dbReference>
<evidence type="ECO:0008006" key="3">
    <source>
        <dbReference type="Google" id="ProtNLM"/>
    </source>
</evidence>
<accession>A0ABW5RYI5</accession>
<organism evidence="1 2">
    <name type="scientific">Sporolactobacillus shoreicorticis</name>
    <dbReference type="NCBI Taxonomy" id="1923877"/>
    <lineage>
        <taxon>Bacteria</taxon>
        <taxon>Bacillati</taxon>
        <taxon>Bacillota</taxon>
        <taxon>Bacilli</taxon>
        <taxon>Bacillales</taxon>
        <taxon>Sporolactobacillaceae</taxon>
        <taxon>Sporolactobacillus</taxon>
    </lineage>
</organism>
<dbReference type="Proteomes" id="UP001597399">
    <property type="component" value="Unassembled WGS sequence"/>
</dbReference>
<protein>
    <recommendedName>
        <fullName evidence="3">ParB/Sulfiredoxin domain-containing protein</fullName>
    </recommendedName>
</protein>
<dbReference type="InterPro" id="IPR036086">
    <property type="entry name" value="ParB/Sulfiredoxin_sf"/>
</dbReference>
<comment type="caution">
    <text evidence="1">The sequence shown here is derived from an EMBL/GenBank/DDBJ whole genome shotgun (WGS) entry which is preliminary data.</text>
</comment>